<dbReference type="Proteomes" id="UP000032066">
    <property type="component" value="Unassembled WGS sequence"/>
</dbReference>
<keyword evidence="1" id="KW-0449">Lipoprotein</keyword>
<proteinExistence type="predicted"/>
<name>A0A0D0NVD9_KITGR</name>
<protein>
    <submittedName>
        <fullName evidence="1">Lipoprotein</fullName>
    </submittedName>
</protein>
<keyword evidence="2" id="KW-1185">Reference proteome</keyword>
<evidence type="ECO:0000313" key="2">
    <source>
        <dbReference type="Proteomes" id="UP000032066"/>
    </source>
</evidence>
<evidence type="ECO:0000313" key="1">
    <source>
        <dbReference type="EMBL" id="KIQ63146.1"/>
    </source>
</evidence>
<dbReference type="PATRIC" id="fig|2064.6.peg.6518"/>
<reference evidence="1 2" key="1">
    <citation type="submission" date="2015-02" db="EMBL/GenBank/DDBJ databases">
        <title>Draft genome sequence of Kitasatospora griseola MF730-N6, a bafilomycin, terpentecin and satosporin producer.</title>
        <authorList>
            <person name="Arens J.C."/>
            <person name="Haltli B."/>
            <person name="Kerr R.G."/>
        </authorList>
    </citation>
    <scope>NUCLEOTIDE SEQUENCE [LARGE SCALE GENOMIC DNA]</scope>
    <source>
        <strain evidence="1 2">MF730-N6</strain>
    </source>
</reference>
<dbReference type="AlphaFoldDB" id="A0A0D0NVD9"/>
<sequence length="124" mass="13264">MTASSPVSVAGLLSTAARLLDGELADATATGRHRGACLALRTALELCVDQALDAAVPGLSRTTGRAKLLLLHSVAPAEPARRARALWSQLSLGCHYHLYELGPTHEQVQGWRTEADDLVRELTR</sequence>
<dbReference type="STRING" id="2064.TR51_30730"/>
<dbReference type="OrthoDB" id="4322177at2"/>
<comment type="caution">
    <text evidence="1">The sequence shown here is derived from an EMBL/GenBank/DDBJ whole genome shotgun (WGS) entry which is preliminary data.</text>
</comment>
<organism evidence="1 2">
    <name type="scientific">Kitasatospora griseola</name>
    <name type="common">Streptomyces griseolosporeus</name>
    <dbReference type="NCBI Taxonomy" id="2064"/>
    <lineage>
        <taxon>Bacteria</taxon>
        <taxon>Bacillati</taxon>
        <taxon>Actinomycetota</taxon>
        <taxon>Actinomycetes</taxon>
        <taxon>Kitasatosporales</taxon>
        <taxon>Streptomycetaceae</taxon>
        <taxon>Kitasatospora</taxon>
    </lineage>
</organism>
<dbReference type="EMBL" id="JXZB01000004">
    <property type="protein sequence ID" value="KIQ63146.1"/>
    <property type="molecule type" value="Genomic_DNA"/>
</dbReference>
<dbReference type="RefSeq" id="WP_043915495.1">
    <property type="nucleotide sequence ID" value="NZ_JXZB01000004.1"/>
</dbReference>
<accession>A0A0D0NVD9</accession>
<gene>
    <name evidence="1" type="ORF">TR51_30730</name>
</gene>